<accession>A0A6G0X0L0</accession>
<dbReference type="PANTHER" id="PTHR48209:SF2">
    <property type="entry name" value="FI24008P1"/>
    <property type="match status" value="1"/>
</dbReference>
<evidence type="ECO:0000313" key="3">
    <source>
        <dbReference type="Proteomes" id="UP000481153"/>
    </source>
</evidence>
<sequence>MSTAAAPVDPIEKNKPQDHGEDDGVNDNASDGNSTPPPPMSPAVSSPATSASGGGLPSRLLRTRTRSSSLSIKSGGEDEDELSDTGSSTASGKERKQSSEHSGLRRAVKVVVQRTTDVEQRLPQMIHKVGVIVETPRHPNTWYRVRFRNGKILTFRASGLKPLKEAEASGDEFDREDMPDTDDLTPPSDDDEAPLSKDDKVTVKLVHPSKQELVDLKAFDGRQGIVVDDGDSNEGYTVKIDGQSVFIKRKHVQRWVKGRSDDEDDEEEEDDDDDNTKRNADDKNQTTTHDESSDGDNEDDEDEVTDSSRRKSKKKEQGTFLSDLDTEMWIGRRVCINVGKFSGQSAIVLRSGNGWVQLKVEDGNENTAKRAYELTLLESMADIERQPPTKPEDEGDDKDDDMESGSQEEERNQTGGVGRRRGHYAQSWIERRVFLPGNQGTGIVKKADRDVCTVELENANKTIKMFKKQELVLMEDEFTIQQRYRRTNKANAKLNIPQGVVLMGVTTQKYSYLQDQVKKHVSRRREKIKYRPNLMEWQASLDFNYRNVVKVDTMDVVDLFVLPSCSLCGVEKSEPDGVCWNRLCPRCPVFDPSEHPADAAPHCRFPHVPLPDMHLAQRVQVPEVVETISTPPPTAEASRKRKRKENDQDNDEDDKDVKAEEMDDEPMPPPPPPPLPPHEPGMKDDENEPVATLHPPHVDEEMLPPPPPLPPIILPPPASSVPPPPPPLLFRPQYQSVFSQPKA</sequence>
<feature type="region of interest" description="Disordered" evidence="1">
    <location>
        <begin position="1"/>
        <end position="108"/>
    </location>
</feature>
<feature type="compositionally biased region" description="Basic and acidic residues" evidence="1">
    <location>
        <begin position="10"/>
        <end position="19"/>
    </location>
</feature>
<feature type="compositionally biased region" description="Acidic residues" evidence="1">
    <location>
        <begin position="393"/>
        <end position="407"/>
    </location>
</feature>
<comment type="caution">
    <text evidence="2">The sequence shown here is derived from an EMBL/GenBank/DDBJ whole genome shotgun (WGS) entry which is preliminary data.</text>
</comment>
<protein>
    <submittedName>
        <fullName evidence="2">Uncharacterized protein</fullName>
    </submittedName>
</protein>
<dbReference type="EMBL" id="VJMJ01000122">
    <property type="protein sequence ID" value="KAF0733385.1"/>
    <property type="molecule type" value="Genomic_DNA"/>
</dbReference>
<dbReference type="VEuPathDB" id="FungiDB:AeMF1_009085"/>
<feature type="compositionally biased region" description="Low complexity" evidence="1">
    <location>
        <begin position="42"/>
        <end position="51"/>
    </location>
</feature>
<proteinExistence type="predicted"/>
<feature type="compositionally biased region" description="Pro residues" evidence="1">
    <location>
        <begin position="703"/>
        <end position="729"/>
    </location>
</feature>
<feature type="compositionally biased region" description="Pro residues" evidence="1">
    <location>
        <begin position="667"/>
        <end position="679"/>
    </location>
</feature>
<feature type="compositionally biased region" description="Acidic residues" evidence="1">
    <location>
        <begin position="261"/>
        <end position="274"/>
    </location>
</feature>
<gene>
    <name evidence="2" type="ORF">Ae201684_009634</name>
</gene>
<organism evidence="2 3">
    <name type="scientific">Aphanomyces euteiches</name>
    <dbReference type="NCBI Taxonomy" id="100861"/>
    <lineage>
        <taxon>Eukaryota</taxon>
        <taxon>Sar</taxon>
        <taxon>Stramenopiles</taxon>
        <taxon>Oomycota</taxon>
        <taxon>Saprolegniomycetes</taxon>
        <taxon>Saprolegniales</taxon>
        <taxon>Verrucalvaceae</taxon>
        <taxon>Aphanomyces</taxon>
    </lineage>
</organism>
<feature type="region of interest" description="Disordered" evidence="1">
    <location>
        <begin position="624"/>
        <end position="743"/>
    </location>
</feature>
<feature type="compositionally biased region" description="Basic and acidic residues" evidence="1">
    <location>
        <begin position="92"/>
        <end position="103"/>
    </location>
</feature>
<evidence type="ECO:0000256" key="1">
    <source>
        <dbReference type="SAM" id="MobiDB-lite"/>
    </source>
</evidence>
<feature type="region of interest" description="Disordered" evidence="1">
    <location>
        <begin position="255"/>
        <end position="318"/>
    </location>
</feature>
<keyword evidence="3" id="KW-1185">Reference proteome</keyword>
<reference evidence="2 3" key="1">
    <citation type="submission" date="2019-07" db="EMBL/GenBank/DDBJ databases">
        <title>Genomics analysis of Aphanomyces spp. identifies a new class of oomycete effector associated with host adaptation.</title>
        <authorList>
            <person name="Gaulin E."/>
        </authorList>
    </citation>
    <scope>NUCLEOTIDE SEQUENCE [LARGE SCALE GENOMIC DNA]</scope>
    <source>
        <strain evidence="2 3">ATCC 201684</strain>
    </source>
</reference>
<name>A0A6G0X0L0_9STRA</name>
<feature type="compositionally biased region" description="Acidic residues" evidence="1">
    <location>
        <begin position="293"/>
        <end position="305"/>
    </location>
</feature>
<dbReference type="AlphaFoldDB" id="A0A6G0X0L0"/>
<dbReference type="Proteomes" id="UP000481153">
    <property type="component" value="Unassembled WGS sequence"/>
</dbReference>
<feature type="region of interest" description="Disordered" evidence="1">
    <location>
        <begin position="163"/>
        <end position="199"/>
    </location>
</feature>
<feature type="compositionally biased region" description="Basic and acidic residues" evidence="1">
    <location>
        <begin position="275"/>
        <end position="292"/>
    </location>
</feature>
<feature type="compositionally biased region" description="Basic and acidic residues" evidence="1">
    <location>
        <begin position="382"/>
        <end position="392"/>
    </location>
</feature>
<feature type="region of interest" description="Disordered" evidence="1">
    <location>
        <begin position="378"/>
        <end position="421"/>
    </location>
</feature>
<evidence type="ECO:0000313" key="2">
    <source>
        <dbReference type="EMBL" id="KAF0733385.1"/>
    </source>
</evidence>
<dbReference type="PANTHER" id="PTHR48209">
    <property type="entry name" value="AGL056WP"/>
    <property type="match status" value="1"/>
</dbReference>
<feature type="compositionally biased region" description="Acidic residues" evidence="1">
    <location>
        <begin position="168"/>
        <end position="193"/>
    </location>
</feature>
<feature type="compositionally biased region" description="Polar residues" evidence="1">
    <location>
        <begin position="733"/>
        <end position="743"/>
    </location>
</feature>